<dbReference type="AlphaFoldDB" id="A0AB35U4N0"/>
<feature type="transmembrane region" description="Helical" evidence="1">
    <location>
        <begin position="116"/>
        <end position="146"/>
    </location>
</feature>
<organism evidence="2 3">
    <name type="scientific">Grylomicrobium aquisgranensis</name>
    <dbReference type="NCBI Taxonomy" id="2926318"/>
    <lineage>
        <taxon>Bacteria</taxon>
        <taxon>Bacillati</taxon>
        <taxon>Bacillota</taxon>
        <taxon>Erysipelotrichia</taxon>
        <taxon>Erysipelotrichales</taxon>
        <taxon>Erysipelotrichaceae</taxon>
        <taxon>Grylomicrobium</taxon>
    </lineage>
</organism>
<keyword evidence="3" id="KW-1185">Reference proteome</keyword>
<reference evidence="2 3" key="1">
    <citation type="submission" date="2022-03" db="EMBL/GenBank/DDBJ databases">
        <title>Novel taxa within the pig intestine.</title>
        <authorList>
            <person name="Wylensek D."/>
            <person name="Bishof K."/>
            <person name="Afrizal A."/>
            <person name="Clavel T."/>
        </authorList>
    </citation>
    <scope>NUCLEOTIDE SEQUENCE [LARGE SCALE GENOMIC DNA]</scope>
    <source>
        <strain evidence="2 3">CLA-KB-P133</strain>
    </source>
</reference>
<protein>
    <submittedName>
        <fullName evidence="2">ECF transporter S component</fullName>
    </submittedName>
</protein>
<dbReference type="Gene3D" id="1.10.1760.20">
    <property type="match status" value="1"/>
</dbReference>
<dbReference type="Pfam" id="PF07155">
    <property type="entry name" value="ECF-ribofla_trS"/>
    <property type="match status" value="1"/>
</dbReference>
<gene>
    <name evidence="2" type="ORF">MOZ60_10465</name>
</gene>
<proteinExistence type="predicted"/>
<name>A0AB35U4N0_9FIRM</name>
<keyword evidence="1" id="KW-0472">Membrane</keyword>
<dbReference type="Proteomes" id="UP001286174">
    <property type="component" value="Unassembled WGS sequence"/>
</dbReference>
<dbReference type="EMBL" id="JALBUR010000043">
    <property type="protein sequence ID" value="MDX8420508.1"/>
    <property type="molecule type" value="Genomic_DNA"/>
</dbReference>
<keyword evidence="1" id="KW-0812">Transmembrane</keyword>
<evidence type="ECO:0000313" key="3">
    <source>
        <dbReference type="Proteomes" id="UP001286174"/>
    </source>
</evidence>
<dbReference type="GO" id="GO:0016020">
    <property type="term" value="C:membrane"/>
    <property type="evidence" value="ECO:0007669"/>
    <property type="project" value="InterPro"/>
</dbReference>
<comment type="caution">
    <text evidence="2">The sequence shown here is derived from an EMBL/GenBank/DDBJ whole genome shotgun (WGS) entry which is preliminary data.</text>
</comment>
<evidence type="ECO:0000256" key="1">
    <source>
        <dbReference type="SAM" id="Phobius"/>
    </source>
</evidence>
<accession>A0AB35U4N0</accession>
<dbReference type="RefSeq" id="WP_370596636.1">
    <property type="nucleotide sequence ID" value="NZ_JALBUR010000043.1"/>
</dbReference>
<keyword evidence="1" id="KW-1133">Transmembrane helix</keyword>
<sequence length="198" mass="20869">MENKRNPVLRLCVIGLMAALAYVSFTYLKINIPTPGGYTAFHLGNTFDVLAALLLGGLPGGIAGAIGMGIGDLLDPVYITVAPKTIILKLGIGVVTGLIAHHAFHINRLSGRKLVWATVISCAGGMLFNCIGEPLFGYFYTAYILGAPAKAAAALAKWNAVTTFTNAILAVIIASILYLALRPRLANNGTLKKIGPKY</sequence>
<feature type="transmembrane region" description="Helical" evidence="1">
    <location>
        <begin position="7"/>
        <end position="30"/>
    </location>
</feature>
<feature type="transmembrane region" description="Helical" evidence="1">
    <location>
        <begin position="86"/>
        <end position="104"/>
    </location>
</feature>
<dbReference type="InterPro" id="IPR009825">
    <property type="entry name" value="ECF_substrate-spec-like"/>
</dbReference>
<feature type="transmembrane region" description="Helical" evidence="1">
    <location>
        <begin position="50"/>
        <end position="74"/>
    </location>
</feature>
<evidence type="ECO:0000313" key="2">
    <source>
        <dbReference type="EMBL" id="MDX8420508.1"/>
    </source>
</evidence>
<feature type="transmembrane region" description="Helical" evidence="1">
    <location>
        <begin position="158"/>
        <end position="181"/>
    </location>
</feature>